<dbReference type="EMBL" id="NCDQ01000073">
    <property type="protein sequence ID" value="OYX04528.1"/>
    <property type="molecule type" value="Genomic_DNA"/>
</dbReference>
<sequence length="165" mass="17898">MIDRTSLLRRFLVAALLGVVALSSISEPVMASEKKESGGQALDPTYKLGSMTIPIIVNGRIVNYVFVAMNLKLASGADASSLKDKEPALRDAIVRAAYKTPFTRSDTWKEVDSDRLKAFVLGQCSTLLGKGKVASVEIVKQIPRQQLMPPKASAAIQVDREVVRP</sequence>
<organism evidence="1 2">
    <name type="scientific">Caulobacter vibrioides</name>
    <name type="common">Caulobacter crescentus</name>
    <dbReference type="NCBI Taxonomy" id="155892"/>
    <lineage>
        <taxon>Bacteria</taxon>
        <taxon>Pseudomonadati</taxon>
        <taxon>Pseudomonadota</taxon>
        <taxon>Alphaproteobacteria</taxon>
        <taxon>Caulobacterales</taxon>
        <taxon>Caulobacteraceae</taxon>
        <taxon>Caulobacter</taxon>
    </lineage>
</organism>
<comment type="caution">
    <text evidence="1">The sequence shown here is derived from an EMBL/GenBank/DDBJ whole genome shotgun (WGS) entry which is preliminary data.</text>
</comment>
<name>A0A258D9S6_CAUVI</name>
<accession>A0A258D9S6</accession>
<gene>
    <name evidence="1" type="ORF">B7Z12_06230</name>
</gene>
<evidence type="ECO:0000313" key="2">
    <source>
        <dbReference type="Proteomes" id="UP000215616"/>
    </source>
</evidence>
<dbReference type="AlphaFoldDB" id="A0A258D9S6"/>
<protein>
    <submittedName>
        <fullName evidence="1">Uncharacterized protein</fullName>
    </submittedName>
</protein>
<evidence type="ECO:0000313" key="1">
    <source>
        <dbReference type="EMBL" id="OYX04528.1"/>
    </source>
</evidence>
<dbReference type="Proteomes" id="UP000215616">
    <property type="component" value="Unassembled WGS sequence"/>
</dbReference>
<proteinExistence type="predicted"/>
<reference evidence="1 2" key="1">
    <citation type="submission" date="2017-03" db="EMBL/GenBank/DDBJ databases">
        <title>Lifting the veil on microbial sulfur biogeochemistry in mining wastewaters.</title>
        <authorList>
            <person name="Kantor R.S."/>
            <person name="Colenbrander Nelson T."/>
            <person name="Marshall S."/>
            <person name="Bennett D."/>
            <person name="Apte S."/>
            <person name="Camacho D."/>
            <person name="Thomas B.C."/>
            <person name="Warren L.A."/>
            <person name="Banfield J.F."/>
        </authorList>
    </citation>
    <scope>NUCLEOTIDE SEQUENCE [LARGE SCALE GENOMIC DNA]</scope>
    <source>
        <strain evidence="1">32-67-7</strain>
    </source>
</reference>